<dbReference type="AlphaFoldDB" id="A0A173LLQ2"/>
<evidence type="ECO:0000313" key="2">
    <source>
        <dbReference type="EMBL" id="ANI92574.1"/>
    </source>
</evidence>
<dbReference type="Gene3D" id="1.10.260.40">
    <property type="entry name" value="lambda repressor-like DNA-binding domains"/>
    <property type="match status" value="1"/>
</dbReference>
<dbReference type="SUPFAM" id="SSF47413">
    <property type="entry name" value="lambda repressor-like DNA-binding domains"/>
    <property type="match status" value="1"/>
</dbReference>
<gene>
    <name evidence="2" type="ORF">BJL86_1803</name>
</gene>
<sequence length="112" mass="12039">MQEMTISVDTVGHSFSRAADVRPRLFREALGSVLRAVRTESRRTLRDVADDARVSPGYLSELERGRKEASSELLAAISGALDISLGELLIRIVAELAPDHLGQEAALAGQPG</sequence>
<dbReference type="SMART" id="SM00530">
    <property type="entry name" value="HTH_XRE"/>
    <property type="match status" value="1"/>
</dbReference>
<dbReference type="Pfam" id="PF01381">
    <property type="entry name" value="HTH_3"/>
    <property type="match status" value="1"/>
</dbReference>
<proteinExistence type="predicted"/>
<name>A0A173LLQ2_9ACTN</name>
<evidence type="ECO:0000313" key="3">
    <source>
        <dbReference type="Proteomes" id="UP000186104"/>
    </source>
</evidence>
<protein>
    <recommendedName>
        <fullName evidence="1">HTH cro/C1-type domain-containing protein</fullName>
    </recommendedName>
</protein>
<dbReference type="InterPro" id="IPR001387">
    <property type="entry name" value="Cro/C1-type_HTH"/>
</dbReference>
<dbReference type="CDD" id="cd00093">
    <property type="entry name" value="HTH_XRE"/>
    <property type="match status" value="1"/>
</dbReference>
<dbReference type="PROSITE" id="PS50943">
    <property type="entry name" value="HTH_CROC1"/>
    <property type="match status" value="1"/>
</dbReference>
<dbReference type="Proteomes" id="UP000186104">
    <property type="component" value="Chromosome"/>
</dbReference>
<dbReference type="GO" id="GO:0003677">
    <property type="term" value="F:DNA binding"/>
    <property type="evidence" value="ECO:0007669"/>
    <property type="project" value="InterPro"/>
</dbReference>
<dbReference type="KEGG" id="dtm:BJL86_1803"/>
<dbReference type="STRING" id="499555.BJL86_1803"/>
<dbReference type="EMBL" id="CP015961">
    <property type="protein sequence ID" value="ANI92574.1"/>
    <property type="molecule type" value="Genomic_DNA"/>
</dbReference>
<evidence type="ECO:0000259" key="1">
    <source>
        <dbReference type="PROSITE" id="PS50943"/>
    </source>
</evidence>
<reference evidence="2 3" key="1">
    <citation type="submission" date="2016-06" db="EMBL/GenBank/DDBJ databases">
        <title>Complete genome sequence of a saline-alkali tolerant type strain Dietzia timorensis ID05-A0528T.</title>
        <authorList>
            <person name="Wu X."/>
        </authorList>
    </citation>
    <scope>NUCLEOTIDE SEQUENCE [LARGE SCALE GENOMIC DNA]</scope>
    <source>
        <strain evidence="2 3">ID05-A0528</strain>
    </source>
</reference>
<feature type="domain" description="HTH cro/C1-type" evidence="1">
    <location>
        <begin position="34"/>
        <end position="88"/>
    </location>
</feature>
<keyword evidence="3" id="KW-1185">Reference proteome</keyword>
<accession>A0A173LLQ2</accession>
<organism evidence="2 3">
    <name type="scientific">Dietzia timorensis</name>
    <dbReference type="NCBI Taxonomy" id="499555"/>
    <lineage>
        <taxon>Bacteria</taxon>
        <taxon>Bacillati</taxon>
        <taxon>Actinomycetota</taxon>
        <taxon>Actinomycetes</taxon>
        <taxon>Mycobacteriales</taxon>
        <taxon>Dietziaceae</taxon>
        <taxon>Dietzia</taxon>
    </lineage>
</organism>
<dbReference type="InterPro" id="IPR010982">
    <property type="entry name" value="Lambda_DNA-bd_dom_sf"/>
</dbReference>